<dbReference type="EMBL" id="JBHUEJ010000049">
    <property type="protein sequence ID" value="MFD1712789.1"/>
    <property type="molecule type" value="Genomic_DNA"/>
</dbReference>
<proteinExistence type="predicted"/>
<dbReference type="Proteomes" id="UP001597304">
    <property type="component" value="Unassembled WGS sequence"/>
</dbReference>
<dbReference type="InterPro" id="IPR036388">
    <property type="entry name" value="WH-like_DNA-bd_sf"/>
</dbReference>
<comment type="caution">
    <text evidence="1">The sequence shown here is derived from an EMBL/GenBank/DDBJ whole genome shotgun (WGS) entry which is preliminary data.</text>
</comment>
<reference evidence="2" key="1">
    <citation type="journal article" date="2019" name="Int. J. Syst. Evol. Microbiol.">
        <title>The Global Catalogue of Microorganisms (GCM) 10K type strain sequencing project: providing services to taxonomists for standard genome sequencing and annotation.</title>
        <authorList>
            <consortium name="The Broad Institute Genomics Platform"/>
            <consortium name="The Broad Institute Genome Sequencing Center for Infectious Disease"/>
            <person name="Wu L."/>
            <person name="Ma J."/>
        </authorList>
    </citation>
    <scope>NUCLEOTIDE SEQUENCE [LARGE SCALE GENOMIC DNA]</scope>
    <source>
        <strain evidence="2">LMG 29247</strain>
    </source>
</reference>
<keyword evidence="2" id="KW-1185">Reference proteome</keyword>
<dbReference type="RefSeq" id="WP_147914680.1">
    <property type="nucleotide sequence ID" value="NZ_JBHUEJ010000049.1"/>
</dbReference>
<evidence type="ECO:0000313" key="2">
    <source>
        <dbReference type="Proteomes" id="UP001597304"/>
    </source>
</evidence>
<protein>
    <submittedName>
        <fullName evidence="1">DUF3253 domain-containing protein</fullName>
    </submittedName>
</protein>
<dbReference type="SUPFAM" id="SSF46785">
    <property type="entry name" value="Winged helix' DNA-binding domain"/>
    <property type="match status" value="1"/>
</dbReference>
<name>A0ABW4KYS7_9BURK</name>
<dbReference type="InterPro" id="IPR036390">
    <property type="entry name" value="WH_DNA-bd_sf"/>
</dbReference>
<dbReference type="Gene3D" id="1.10.10.10">
    <property type="entry name" value="Winged helix-like DNA-binding domain superfamily/Winged helix DNA-binding domain"/>
    <property type="match status" value="1"/>
</dbReference>
<gene>
    <name evidence="1" type="ORF">ACFSF0_19505</name>
</gene>
<accession>A0ABW4KYS7</accession>
<sequence>MELDRLIARELVAQLHSRSEGSSICPSEVARALFDEWRDLMPKIRKVSDQLAHQGVLTIQAAGTPVASAEAHRGPIRIARGAQFPHSDS</sequence>
<organism evidence="1 2">
    <name type="scientific">Ottowia flava</name>
    <dbReference type="NCBI Taxonomy" id="2675430"/>
    <lineage>
        <taxon>Bacteria</taxon>
        <taxon>Pseudomonadati</taxon>
        <taxon>Pseudomonadota</taxon>
        <taxon>Betaproteobacteria</taxon>
        <taxon>Burkholderiales</taxon>
        <taxon>Comamonadaceae</taxon>
        <taxon>Ottowia</taxon>
    </lineage>
</organism>
<dbReference type="Pfam" id="PF11625">
    <property type="entry name" value="DUF3253"/>
    <property type="match status" value="1"/>
</dbReference>
<evidence type="ECO:0000313" key="1">
    <source>
        <dbReference type="EMBL" id="MFD1712789.1"/>
    </source>
</evidence>
<dbReference type="InterPro" id="IPR021660">
    <property type="entry name" value="DUF3253"/>
</dbReference>